<evidence type="ECO:0000313" key="2">
    <source>
        <dbReference type="EMBL" id="AIA88235.1"/>
    </source>
</evidence>
<proteinExistence type="predicted"/>
<reference evidence="2" key="1">
    <citation type="journal article" date="2013" name="Environ. Microbiol.">
        <title>Seasonally variable intestinal metagenomes of the red palm weevil (Rhynchophorus ferrugineus).</title>
        <authorList>
            <person name="Jia S."/>
            <person name="Zhang X."/>
            <person name="Zhang G."/>
            <person name="Yin A."/>
            <person name="Zhang S."/>
            <person name="Li F."/>
            <person name="Wang L."/>
            <person name="Zhao D."/>
            <person name="Yun Q."/>
            <person name="Tala"/>
            <person name="Wang J."/>
            <person name="Sun G."/>
            <person name="Baabdullah M."/>
            <person name="Yu X."/>
            <person name="Hu S."/>
            <person name="Al-Mssallem I.S."/>
            <person name="Yu J."/>
        </authorList>
    </citation>
    <scope>NUCLEOTIDE SEQUENCE</scope>
</reference>
<accession>A0A060C5A9</accession>
<dbReference type="InterPro" id="IPR049053">
    <property type="entry name" value="AFCA-like_C"/>
</dbReference>
<dbReference type="Pfam" id="PF21307">
    <property type="entry name" value="Glyco_hydro_95_C"/>
    <property type="match status" value="1"/>
</dbReference>
<sequence>FIRLLPALPDNWTYGSFKGMHVRGGATVDCEWKDGKVIKAVVTALVPDTYRLMLPTGSVEADVRTKGKKFIIKDKIISFSLKGKGDKAIFRF</sequence>
<dbReference type="Gene3D" id="2.60.40.1180">
    <property type="entry name" value="Golgi alpha-mannosidase II"/>
    <property type="match status" value="1"/>
</dbReference>
<feature type="domain" description="Alpha fucosidase A-like C-terminal" evidence="1">
    <location>
        <begin position="2"/>
        <end position="81"/>
    </location>
</feature>
<evidence type="ECO:0000259" key="1">
    <source>
        <dbReference type="Pfam" id="PF21307"/>
    </source>
</evidence>
<organism evidence="2">
    <name type="scientific">uncultured Agrobacterium sp</name>
    <dbReference type="NCBI Taxonomy" id="157277"/>
    <lineage>
        <taxon>Bacteria</taxon>
        <taxon>Pseudomonadati</taxon>
        <taxon>Pseudomonadota</taxon>
        <taxon>Alphaproteobacteria</taxon>
        <taxon>Hyphomicrobiales</taxon>
        <taxon>Rhizobiaceae</taxon>
        <taxon>Rhizobium/Agrobacterium group</taxon>
        <taxon>Agrobacterium</taxon>
        <taxon>environmental samples</taxon>
    </lineage>
</organism>
<dbReference type="InterPro" id="IPR008928">
    <property type="entry name" value="6-hairpin_glycosidase_sf"/>
</dbReference>
<protein>
    <submittedName>
        <fullName evidence="2">CAZy families GH95 protein</fullName>
    </submittedName>
</protein>
<dbReference type="GO" id="GO:0004560">
    <property type="term" value="F:alpha-L-fucosidase activity"/>
    <property type="evidence" value="ECO:0007669"/>
    <property type="project" value="TreeGrafter"/>
</dbReference>
<dbReference type="EMBL" id="KF120955">
    <property type="protein sequence ID" value="AIA88235.1"/>
    <property type="molecule type" value="Genomic_DNA"/>
</dbReference>
<dbReference type="SUPFAM" id="SSF48208">
    <property type="entry name" value="Six-hairpin glycosidases"/>
    <property type="match status" value="1"/>
</dbReference>
<feature type="non-terminal residue" evidence="2">
    <location>
        <position position="1"/>
    </location>
</feature>
<dbReference type="GO" id="GO:0005975">
    <property type="term" value="P:carbohydrate metabolic process"/>
    <property type="evidence" value="ECO:0007669"/>
    <property type="project" value="InterPro"/>
</dbReference>
<dbReference type="InterPro" id="IPR013780">
    <property type="entry name" value="Glyco_hydro_b"/>
</dbReference>
<name>A0A060C5A9_9HYPH</name>
<dbReference type="AlphaFoldDB" id="A0A060C5A9"/>
<dbReference type="PANTHER" id="PTHR31084">
    <property type="entry name" value="ALPHA-L-FUCOSIDASE 2"/>
    <property type="match status" value="1"/>
</dbReference>
<dbReference type="PANTHER" id="PTHR31084:SF0">
    <property type="entry name" value="ALPHA-L-FUCOSIDASE 2"/>
    <property type="match status" value="1"/>
</dbReference>